<dbReference type="EMBL" id="JAVFKY010000005">
    <property type="protein sequence ID" value="KAK5575986.1"/>
    <property type="molecule type" value="Genomic_DNA"/>
</dbReference>
<evidence type="ECO:0000313" key="3">
    <source>
        <dbReference type="Proteomes" id="UP001344447"/>
    </source>
</evidence>
<dbReference type="SUPFAM" id="SSF56112">
    <property type="entry name" value="Protein kinase-like (PK-like)"/>
    <property type="match status" value="1"/>
</dbReference>
<dbReference type="InterPro" id="IPR011009">
    <property type="entry name" value="Kinase-like_dom_sf"/>
</dbReference>
<organism evidence="2 3">
    <name type="scientific">Dictyostelium firmibasis</name>
    <dbReference type="NCBI Taxonomy" id="79012"/>
    <lineage>
        <taxon>Eukaryota</taxon>
        <taxon>Amoebozoa</taxon>
        <taxon>Evosea</taxon>
        <taxon>Eumycetozoa</taxon>
        <taxon>Dictyostelia</taxon>
        <taxon>Dictyosteliales</taxon>
        <taxon>Dictyosteliaceae</taxon>
        <taxon>Dictyostelium</taxon>
    </lineage>
</organism>
<keyword evidence="3" id="KW-1185">Reference proteome</keyword>
<dbReference type="PANTHER" id="PTHR41283:SF1">
    <property type="entry name" value="AMINOGLYCOSIDE PHOSPHOTRANSFERASE DOMAIN-CONTAINING PROTEIN"/>
    <property type="match status" value="1"/>
</dbReference>
<feature type="domain" description="Aminoglycoside phosphotransferase" evidence="1">
    <location>
        <begin position="94"/>
        <end position="288"/>
    </location>
</feature>
<dbReference type="Gene3D" id="3.90.1200.10">
    <property type="match status" value="1"/>
</dbReference>
<evidence type="ECO:0000259" key="1">
    <source>
        <dbReference type="Pfam" id="PF01636"/>
    </source>
</evidence>
<sequence length="369" mass="43454">MNDYKELLKDIPYYNLWKNITLINKGFSEDLKFKVELNEEDVVEPKQQLNQTKPIYQLLRISESKLFKDKTIEFERIKLFNSVLNDEFGEKLNVTMSKPIDIGLCNKENNVWILLTWIEGQDFNDSIFNESIEIQYQLGLNAGKILKRFHSLSLPLSTSIIINGDRLERRLGVIEKFEKDINGKFRFENDQCIIDYCKLNLEKVVKINENLQNFKLVLKHNDFHFGNMILIKDNHNNDNNDNNCKLGIIDFNRSQFGYGWHEFHKIQFFNVELSIPFCVGQIDGYFNNQLPPLDFWYSFTTFVAASCLGGIVWAESINDSQIESMKNRVKIILNHFDNFNLLIPKWYTNFKNNNNDNDNNNDNNNNNNK</sequence>
<dbReference type="AlphaFoldDB" id="A0AAN7YNR3"/>
<proteinExistence type="predicted"/>
<gene>
    <name evidence="2" type="ORF">RB653_007122</name>
</gene>
<dbReference type="Pfam" id="PF01636">
    <property type="entry name" value="APH"/>
    <property type="match status" value="1"/>
</dbReference>
<comment type="caution">
    <text evidence="2">The sequence shown here is derived from an EMBL/GenBank/DDBJ whole genome shotgun (WGS) entry which is preliminary data.</text>
</comment>
<evidence type="ECO:0000313" key="2">
    <source>
        <dbReference type="EMBL" id="KAK5575986.1"/>
    </source>
</evidence>
<dbReference type="PANTHER" id="PTHR41283">
    <property type="entry name" value="AMINOGLYCOSIDE PHOSPHOTRANSFERASE"/>
    <property type="match status" value="1"/>
</dbReference>
<dbReference type="Proteomes" id="UP001344447">
    <property type="component" value="Unassembled WGS sequence"/>
</dbReference>
<reference evidence="2 3" key="1">
    <citation type="submission" date="2023-11" db="EMBL/GenBank/DDBJ databases">
        <title>Dfirmibasis_genome.</title>
        <authorList>
            <person name="Edelbroek B."/>
            <person name="Kjellin J."/>
            <person name="Jerlstrom-Hultqvist J."/>
            <person name="Soderbom F."/>
        </authorList>
    </citation>
    <scope>NUCLEOTIDE SEQUENCE [LARGE SCALE GENOMIC DNA]</scope>
    <source>
        <strain evidence="2 3">TNS-C-14</strain>
    </source>
</reference>
<dbReference type="InterPro" id="IPR002575">
    <property type="entry name" value="Aminoglycoside_PTrfase"/>
</dbReference>
<protein>
    <recommendedName>
        <fullName evidence="1">Aminoglycoside phosphotransferase domain-containing protein</fullName>
    </recommendedName>
</protein>
<name>A0AAN7YNR3_9MYCE</name>
<accession>A0AAN7YNR3</accession>